<sequence length="87" mass="9178">MKASLILALPALAIAAATPQMEERQLPTRSVFNAACLLKIPGILECLPGLNVNSDIGIFDVFGCAEDLLDDITACLNVRLPTVPGTK</sequence>
<proteinExistence type="predicted"/>
<dbReference type="VEuPathDB" id="FungiDB:FPRO_14189"/>
<evidence type="ECO:0008006" key="4">
    <source>
        <dbReference type="Google" id="ProtNLM"/>
    </source>
</evidence>
<feature type="chain" id="PRO_5012205506" description="Hydrophobin" evidence="1">
    <location>
        <begin position="16"/>
        <end position="87"/>
    </location>
</feature>
<dbReference type="RefSeq" id="XP_031084970.1">
    <property type="nucleotide sequence ID" value="XM_031219186.1"/>
</dbReference>
<dbReference type="Proteomes" id="UP000183971">
    <property type="component" value="Unassembled WGS sequence"/>
</dbReference>
<gene>
    <name evidence="2" type="ORF">FPRO_14189</name>
</gene>
<evidence type="ECO:0000313" key="3">
    <source>
        <dbReference type="Proteomes" id="UP000183971"/>
    </source>
</evidence>
<feature type="signal peptide" evidence="1">
    <location>
        <begin position="1"/>
        <end position="15"/>
    </location>
</feature>
<evidence type="ECO:0000256" key="1">
    <source>
        <dbReference type="SAM" id="SignalP"/>
    </source>
</evidence>
<dbReference type="GeneID" id="42059047"/>
<keyword evidence="3" id="KW-1185">Reference proteome</keyword>
<organism evidence="2 3">
    <name type="scientific">Fusarium proliferatum (strain ET1)</name>
    <name type="common">Orchid endophyte fungus</name>
    <dbReference type="NCBI Taxonomy" id="1227346"/>
    <lineage>
        <taxon>Eukaryota</taxon>
        <taxon>Fungi</taxon>
        <taxon>Dikarya</taxon>
        <taxon>Ascomycota</taxon>
        <taxon>Pezizomycotina</taxon>
        <taxon>Sordariomycetes</taxon>
        <taxon>Hypocreomycetidae</taxon>
        <taxon>Hypocreales</taxon>
        <taxon>Nectriaceae</taxon>
        <taxon>Fusarium</taxon>
        <taxon>Fusarium fujikuroi species complex</taxon>
    </lineage>
</organism>
<accession>A0A1L7VWR0</accession>
<comment type="caution">
    <text evidence="2">The sequence shown here is derived from an EMBL/GenBank/DDBJ whole genome shotgun (WGS) entry which is preliminary data.</text>
</comment>
<name>A0A1L7VWR0_FUSPR</name>
<protein>
    <recommendedName>
        <fullName evidence="4">Hydrophobin</fullName>
    </recommendedName>
</protein>
<keyword evidence="1" id="KW-0732">Signal</keyword>
<dbReference type="EMBL" id="FJOF01000008">
    <property type="protein sequence ID" value="CZR44436.1"/>
    <property type="molecule type" value="Genomic_DNA"/>
</dbReference>
<reference evidence="3" key="1">
    <citation type="journal article" date="2016" name="Genome Biol. Evol.">
        <title>Comparative 'omics' of the Fusarium fujikuroi species complex highlights differences in genetic potential and metabolite synthesis.</title>
        <authorList>
            <person name="Niehaus E.-M."/>
            <person name="Muensterkoetter M."/>
            <person name="Proctor R.H."/>
            <person name="Brown D.W."/>
            <person name="Sharon A."/>
            <person name="Idan Y."/>
            <person name="Oren-Young L."/>
            <person name="Sieber C.M."/>
            <person name="Novak O."/>
            <person name="Pencik A."/>
            <person name="Tarkowska D."/>
            <person name="Hromadova K."/>
            <person name="Freeman S."/>
            <person name="Maymon M."/>
            <person name="Elazar M."/>
            <person name="Youssef S.A."/>
            <person name="El-Shabrawy E.S.M."/>
            <person name="Shalaby A.B.A."/>
            <person name="Houterman P."/>
            <person name="Brock N.L."/>
            <person name="Burkhardt I."/>
            <person name="Tsavkelova E.A."/>
            <person name="Dickschat J.S."/>
            <person name="Galuszka P."/>
            <person name="Gueldener U."/>
            <person name="Tudzynski B."/>
        </authorList>
    </citation>
    <scope>NUCLEOTIDE SEQUENCE [LARGE SCALE GENOMIC DNA]</scope>
    <source>
        <strain evidence="3">ET1</strain>
    </source>
</reference>
<evidence type="ECO:0000313" key="2">
    <source>
        <dbReference type="EMBL" id="CZR44436.1"/>
    </source>
</evidence>
<dbReference type="AlphaFoldDB" id="A0A1L7VWR0"/>